<dbReference type="EMBL" id="QQBG01000012">
    <property type="protein sequence ID" value="RDB31554.1"/>
    <property type="molecule type" value="Genomic_DNA"/>
</dbReference>
<reference evidence="1 2" key="1">
    <citation type="submission" date="2018-07" db="EMBL/GenBank/DDBJ databases">
        <title>Comparative genomics of the Candidatus Parilichlamydiaceae reveals evidence of convergent evolution and genome reduction in the phylum Chlamydiae.</title>
        <authorList>
            <person name="Taylor-Brown A."/>
            <person name="Polkinghorne A."/>
        </authorList>
    </citation>
    <scope>NUCLEOTIDE SEQUENCE [LARGE SCALE GENOMIC DNA]</scope>
    <source>
        <strain evidence="1 2">Hat2</strain>
    </source>
</reference>
<proteinExistence type="predicted"/>
<dbReference type="AlphaFoldDB" id="A0A369KIF7"/>
<accession>A0A369KIF7</accession>
<evidence type="ECO:0000313" key="1">
    <source>
        <dbReference type="EMBL" id="RDB31554.1"/>
    </source>
</evidence>
<organism evidence="1 2">
    <name type="scientific">Candidatus Similichlamydia laticola</name>
    <dbReference type="NCBI Taxonomy" id="2170265"/>
    <lineage>
        <taxon>Bacteria</taxon>
        <taxon>Pseudomonadati</taxon>
        <taxon>Chlamydiota</taxon>
        <taxon>Chlamydiia</taxon>
        <taxon>Parachlamydiales</taxon>
        <taxon>Candidatus Parilichlamydiaceae</taxon>
        <taxon>Candidatus Similichlamydia</taxon>
    </lineage>
</organism>
<gene>
    <name evidence="1" type="ORF">HAT2_00357</name>
</gene>
<comment type="caution">
    <text evidence="1">The sequence shown here is derived from an EMBL/GenBank/DDBJ whole genome shotgun (WGS) entry which is preliminary data.</text>
</comment>
<keyword evidence="2" id="KW-1185">Reference proteome</keyword>
<protein>
    <submittedName>
        <fullName evidence="1">Uncharacterized protein</fullName>
    </submittedName>
</protein>
<dbReference type="Proteomes" id="UP000253816">
    <property type="component" value="Unassembled WGS sequence"/>
</dbReference>
<name>A0A369KIF7_9BACT</name>
<evidence type="ECO:0000313" key="2">
    <source>
        <dbReference type="Proteomes" id="UP000253816"/>
    </source>
</evidence>
<sequence length="43" mass="4878">MEDSLYCASFKLSLLFSTFSSSKEKTLCFELAKFLFIGCIKSL</sequence>